<dbReference type="PROSITE" id="PS50156">
    <property type="entry name" value="SSD"/>
    <property type="match status" value="1"/>
</dbReference>
<sequence>MGESTFVIRYAQWITRHPWLVMFGTVLLVMAASSGMKHLTIKTDYRIFFSEDNPQLLTFEALGAMYTKNDNVMFILAPKDGNVFSKETLEAVRTLTEKAWQTPYSIRVDSLANFQNTKAEGDDLLVRNLIDEEIELTDDNRKKIKRIALSEPILLNRFVSDRAHVTGINVTVQLPGEKSTEVLEIAAFARNIAAEIEASYPQIDIYLSGVIFMNNAFSEAAKNDLKKLVPISFILMLITLGIMIRGFSGTFATLLVIIGSIITAMGLGSYLGFPITAPSAATPTIVLTVAIANCVHILVAMLHEMRVGRDKNSAIIESLRINMQPVFLASITTTLGFLSMNFSDAPPFQHLGNMVAIGVGASFFLSVIFLPALMSVLPVRVSPVTNDDSHLMHRVGDFVVKQRQKLIWGMSIVAIVLVTSIPRNEMNDVFVHYFDETMQFRTDADFMTENLTGLYIISYSLDSGEPGGINNPEYLREVSAFADWYRAQPETIHVNSITDIMKRLNKNMHGDEQSWYRLPDERDLAAQYLLLYEMSLPYGLDLNNQVNVEKSATRFTATLQTLSTNDLLALDRRANDWLKKNTPHISGKEGSGVSIMFADIGRRNIVGMLIGTTLALIGISLILIIALRSVKIGLLSLIPNLIPAA</sequence>
<keyword evidence="3 6" id="KW-0812">Transmembrane</keyword>
<reference evidence="8" key="1">
    <citation type="submission" date="2018-06" db="EMBL/GenBank/DDBJ databases">
        <authorList>
            <person name="Zhirakovskaya E."/>
        </authorList>
    </citation>
    <scope>NUCLEOTIDE SEQUENCE</scope>
</reference>
<evidence type="ECO:0000256" key="4">
    <source>
        <dbReference type="ARBA" id="ARBA00022989"/>
    </source>
</evidence>
<dbReference type="GO" id="GO:0005886">
    <property type="term" value="C:plasma membrane"/>
    <property type="evidence" value="ECO:0007669"/>
    <property type="project" value="UniProtKB-SubCell"/>
</dbReference>
<dbReference type="Pfam" id="PF03176">
    <property type="entry name" value="MMPL"/>
    <property type="match status" value="1"/>
</dbReference>
<feature type="transmembrane region" description="Helical" evidence="6">
    <location>
        <begin position="253"/>
        <end position="273"/>
    </location>
</feature>
<dbReference type="EMBL" id="UOFV01000453">
    <property type="protein sequence ID" value="VAX04177.1"/>
    <property type="molecule type" value="Genomic_DNA"/>
</dbReference>
<proteinExistence type="predicted"/>
<keyword evidence="4 6" id="KW-1133">Transmembrane helix</keyword>
<dbReference type="InterPro" id="IPR000731">
    <property type="entry name" value="SSD"/>
</dbReference>
<comment type="subcellular location">
    <subcellularLocation>
        <location evidence="1">Cell membrane</location>
        <topology evidence="1">Multi-pass membrane protein</topology>
    </subcellularLocation>
</comment>
<evidence type="ECO:0000256" key="6">
    <source>
        <dbReference type="SAM" id="Phobius"/>
    </source>
</evidence>
<dbReference type="PANTHER" id="PTHR33406">
    <property type="entry name" value="MEMBRANE PROTEIN MJ1562-RELATED"/>
    <property type="match status" value="1"/>
</dbReference>
<keyword evidence="2" id="KW-1003">Cell membrane</keyword>
<evidence type="ECO:0000259" key="7">
    <source>
        <dbReference type="PROSITE" id="PS50156"/>
    </source>
</evidence>
<feature type="transmembrane region" description="Helical" evidence="6">
    <location>
        <begin position="605"/>
        <end position="627"/>
    </location>
</feature>
<feature type="transmembrane region" description="Helical" evidence="6">
    <location>
        <begin position="354"/>
        <end position="377"/>
    </location>
</feature>
<feature type="non-terminal residue" evidence="8">
    <location>
        <position position="645"/>
    </location>
</feature>
<protein>
    <submittedName>
        <fullName evidence="8">Predicted exporter of the RND superfamily</fullName>
    </submittedName>
</protein>
<feature type="transmembrane region" description="Helical" evidence="6">
    <location>
        <begin position="228"/>
        <end position="247"/>
    </location>
</feature>
<feature type="transmembrane region" description="Helical" evidence="6">
    <location>
        <begin position="285"/>
        <end position="303"/>
    </location>
</feature>
<organism evidence="8">
    <name type="scientific">hydrothermal vent metagenome</name>
    <dbReference type="NCBI Taxonomy" id="652676"/>
    <lineage>
        <taxon>unclassified sequences</taxon>
        <taxon>metagenomes</taxon>
        <taxon>ecological metagenomes</taxon>
    </lineage>
</organism>
<evidence type="ECO:0000256" key="1">
    <source>
        <dbReference type="ARBA" id="ARBA00004651"/>
    </source>
</evidence>
<dbReference type="InterPro" id="IPR004869">
    <property type="entry name" value="MMPL_dom"/>
</dbReference>
<dbReference type="SUPFAM" id="SSF82866">
    <property type="entry name" value="Multidrug efflux transporter AcrB transmembrane domain"/>
    <property type="match status" value="1"/>
</dbReference>
<dbReference type="Gene3D" id="1.20.1640.10">
    <property type="entry name" value="Multidrug efflux transporter AcrB transmembrane domain"/>
    <property type="match status" value="1"/>
</dbReference>
<feature type="transmembrane region" description="Helical" evidence="6">
    <location>
        <begin position="19"/>
        <end position="36"/>
    </location>
</feature>
<evidence type="ECO:0000256" key="2">
    <source>
        <dbReference type="ARBA" id="ARBA00022475"/>
    </source>
</evidence>
<evidence type="ECO:0000313" key="8">
    <source>
        <dbReference type="EMBL" id="VAX04177.1"/>
    </source>
</evidence>
<evidence type="ECO:0000256" key="3">
    <source>
        <dbReference type="ARBA" id="ARBA00022692"/>
    </source>
</evidence>
<name>A0A3B1BGW2_9ZZZZ</name>
<accession>A0A3B1BGW2</accession>
<dbReference type="PANTHER" id="PTHR33406:SF13">
    <property type="entry name" value="MEMBRANE PROTEIN YDFJ"/>
    <property type="match status" value="1"/>
</dbReference>
<feature type="transmembrane region" description="Helical" evidence="6">
    <location>
        <begin position="323"/>
        <end position="342"/>
    </location>
</feature>
<keyword evidence="5 6" id="KW-0472">Membrane</keyword>
<evidence type="ECO:0000256" key="5">
    <source>
        <dbReference type="ARBA" id="ARBA00023136"/>
    </source>
</evidence>
<gene>
    <name evidence="8" type="ORF">MNBD_GAMMA19-503</name>
</gene>
<dbReference type="AlphaFoldDB" id="A0A3B1BGW2"/>
<dbReference type="InterPro" id="IPR050545">
    <property type="entry name" value="Mycobact_MmpL"/>
</dbReference>
<feature type="domain" description="SSD" evidence="7">
    <location>
        <begin position="251"/>
        <end position="376"/>
    </location>
</feature>